<evidence type="ECO:0000256" key="1">
    <source>
        <dbReference type="SAM" id="Coils"/>
    </source>
</evidence>
<keyword evidence="4" id="KW-0328">Glycosyltransferase</keyword>
<dbReference type="Gene3D" id="3.40.50.2000">
    <property type="entry name" value="Glycogen Phosphorylase B"/>
    <property type="match status" value="1"/>
</dbReference>
<dbReference type="EC" id="2.4.-.-" evidence="4"/>
<accession>A0AAU8A8W8</accession>
<organism evidence="4">
    <name type="scientific">Christensenella massiliensis</name>
    <dbReference type="NCBI Taxonomy" id="1805714"/>
    <lineage>
        <taxon>Bacteria</taxon>
        <taxon>Bacillati</taxon>
        <taxon>Bacillota</taxon>
        <taxon>Clostridia</taxon>
        <taxon>Christensenellales</taxon>
        <taxon>Christensenellaceae</taxon>
        <taxon>Christensenella</taxon>
    </lineage>
</organism>
<dbReference type="Pfam" id="PF00535">
    <property type="entry name" value="Glycos_transf_2"/>
    <property type="match status" value="1"/>
</dbReference>
<dbReference type="AlphaFoldDB" id="A0AAU8A8W8"/>
<keyword evidence="1" id="KW-0175">Coiled coil</keyword>
<dbReference type="CDD" id="cd02440">
    <property type="entry name" value="AdoMet_MTases"/>
    <property type="match status" value="1"/>
</dbReference>
<dbReference type="CDD" id="cd04186">
    <property type="entry name" value="GT_2_like_c"/>
    <property type="match status" value="1"/>
</dbReference>
<feature type="coiled-coil region" evidence="1">
    <location>
        <begin position="239"/>
        <end position="308"/>
    </location>
</feature>
<evidence type="ECO:0000259" key="2">
    <source>
        <dbReference type="Pfam" id="PF00535"/>
    </source>
</evidence>
<dbReference type="InterPro" id="IPR001173">
    <property type="entry name" value="Glyco_trans_2-like"/>
</dbReference>
<name>A0AAU8A8W8_9FIRM</name>
<dbReference type="Pfam" id="PF13692">
    <property type="entry name" value="Glyco_trans_1_4"/>
    <property type="match status" value="1"/>
</dbReference>
<dbReference type="Pfam" id="PF08241">
    <property type="entry name" value="Methyltransf_11"/>
    <property type="match status" value="1"/>
</dbReference>
<dbReference type="RefSeq" id="WP_079545578.1">
    <property type="nucleotide sequence ID" value="NZ_CP117826.1"/>
</dbReference>
<proteinExistence type="predicted"/>
<sequence>MEFTGERFIPNISGEEIEIEHIQRYHFAATAIKGLTVLDAACGEGYGSAILAENAAKVYGLDVSSEAVEHAKGKYASPNLEFLCASIEKIPLDDQSIDCVVSFETIEHVDEEIQHCFMNEVKRILKPNGYLLLSTPNRRVYSDDANYHNEFHVREFYQDEFITFLEKYFGNIKLYSQYFEVCSNIENRKDPVADKVSHFPDKQAKYYIACCSDDEIKLPLKSNILVPDNNLYQSRNKRIVQLQEEEEERNRHIRVLDQEIAKQREIVDEKETEARQSRKELEEINDELKKRKSELKELQKKYENMCIQKQQNYDWCMYYKNMAEAIQASRSYRLTQKIKNKLIPVGSRRRNLAKKMFRAVRPVKQEKREKTAVEKIAARKSFDVLYLPERKDVQVSIIIPVYNQFAYTYHCIESILKNTRNISYEVIVADDVSSDKTQKIEKYIKNIKVIRNEENLGFLRNCNHAAKEAAGEYILFLNNDTQVCTNWLQPLVDLAEKDQQIGIVGSKLIGADGKLQEAGGIIWKDATGWNFGLGNEPDLPAYNYVKETDYVSGASLLIRKDIWDEVGGFDERYVPAYFEDTDLAFEVRKRGYKVMYQPLSEVIHFEGVSNGTSEESGIKSYQKVNRTKFREKWSAELEREHFENAVDVFAARDRSRDKKAILVVDHYVPTYDKDAGSRAVFNYLKLLLDMGYNVKFIGDNFCHEEPYTTTLEQMGIEVLFGANYAQGEWKTWLLENQDHFAAAVLNRPHIAVNYMDFIKENTKMKVIYYGHDLHFLREMREYEVTGDETFRESAENWRWKEHDLMKKADHVVMLSEEERRIIKKEFDIDIVTMPIFSYDNFPEGRIDTANKRDLLFVGGFAHRPNEDGLKWFVKEVWPIVEKKLPEVRLNVVGSHPTDAVKAMAGNKIFVRGFVSDDELAEYYAKSRVCIIPLRYGAGIKGKTIEAMYNRIAVVSTGIGIEGLPGIEKIISPADTPEEFARQIIQKYQDDGALIQAGQQYIEYLKQNFSREKMSKLFADMLG</sequence>
<dbReference type="SUPFAM" id="SSF53448">
    <property type="entry name" value="Nucleotide-diphospho-sugar transferases"/>
    <property type="match status" value="1"/>
</dbReference>
<dbReference type="GO" id="GO:0008757">
    <property type="term" value="F:S-adenosylmethionine-dependent methyltransferase activity"/>
    <property type="evidence" value="ECO:0007669"/>
    <property type="project" value="InterPro"/>
</dbReference>
<dbReference type="InterPro" id="IPR013216">
    <property type="entry name" value="Methyltransf_11"/>
</dbReference>
<feature type="domain" description="Methyltransferase type 11" evidence="3">
    <location>
        <begin position="38"/>
        <end position="132"/>
    </location>
</feature>
<dbReference type="InterPro" id="IPR029044">
    <property type="entry name" value="Nucleotide-diphossugar_trans"/>
</dbReference>
<keyword evidence="4" id="KW-0808">Transferase</keyword>
<evidence type="ECO:0000313" key="4">
    <source>
        <dbReference type="EMBL" id="XCC62171.1"/>
    </source>
</evidence>
<dbReference type="InterPro" id="IPR029063">
    <property type="entry name" value="SAM-dependent_MTases_sf"/>
</dbReference>
<dbReference type="SUPFAM" id="SSF53756">
    <property type="entry name" value="UDP-Glycosyltransferase/glycogen phosphorylase"/>
    <property type="match status" value="1"/>
</dbReference>
<dbReference type="Gene3D" id="3.90.550.10">
    <property type="entry name" value="Spore Coat Polysaccharide Biosynthesis Protein SpsA, Chain A"/>
    <property type="match status" value="1"/>
</dbReference>
<dbReference type="SUPFAM" id="SSF53335">
    <property type="entry name" value="S-adenosyl-L-methionine-dependent methyltransferases"/>
    <property type="match status" value="1"/>
</dbReference>
<dbReference type="PANTHER" id="PTHR43179:SF7">
    <property type="entry name" value="RHAMNOSYLTRANSFERASE WBBL"/>
    <property type="match status" value="1"/>
</dbReference>
<dbReference type="CDD" id="cd03801">
    <property type="entry name" value="GT4_PimA-like"/>
    <property type="match status" value="1"/>
</dbReference>
<dbReference type="GO" id="GO:0016757">
    <property type="term" value="F:glycosyltransferase activity"/>
    <property type="evidence" value="ECO:0007669"/>
    <property type="project" value="UniProtKB-KW"/>
</dbReference>
<reference evidence="4" key="1">
    <citation type="submission" date="2023-02" db="EMBL/GenBank/DDBJ databases">
        <title>Gut commensal Christensenella minuta modulates host metabolism via a new class of secondary bile acids.</title>
        <authorList>
            <person name="Liu C."/>
        </authorList>
    </citation>
    <scope>NUCLEOTIDE SEQUENCE</scope>
    <source>
        <strain evidence="4">CA70</strain>
    </source>
</reference>
<gene>
    <name evidence="4" type="ORF">PUP29_11650</name>
</gene>
<dbReference type="EMBL" id="CP117826">
    <property type="protein sequence ID" value="XCC62171.1"/>
    <property type="molecule type" value="Genomic_DNA"/>
</dbReference>
<dbReference type="Gene3D" id="3.40.50.150">
    <property type="entry name" value="Vaccinia Virus protein VP39"/>
    <property type="match status" value="1"/>
</dbReference>
<evidence type="ECO:0000259" key="3">
    <source>
        <dbReference type="Pfam" id="PF08241"/>
    </source>
</evidence>
<protein>
    <submittedName>
        <fullName evidence="4">Glycosyltransferase</fullName>
        <ecNumber evidence="4">2.4.-.-</ecNumber>
    </submittedName>
</protein>
<dbReference type="PANTHER" id="PTHR43179">
    <property type="entry name" value="RHAMNOSYLTRANSFERASE WBBL"/>
    <property type="match status" value="1"/>
</dbReference>
<feature type="domain" description="Glycosyltransferase 2-like" evidence="2">
    <location>
        <begin position="396"/>
        <end position="516"/>
    </location>
</feature>